<evidence type="ECO:0000256" key="11">
    <source>
        <dbReference type="SAM" id="Phobius"/>
    </source>
</evidence>
<dbReference type="InterPro" id="IPR001757">
    <property type="entry name" value="P_typ_ATPase"/>
</dbReference>
<comment type="subcellular location">
    <subcellularLocation>
        <location evidence="1">Membrane</location>
        <topology evidence="1">Multi-pass membrane protein</topology>
    </subcellularLocation>
</comment>
<keyword evidence="9 11" id="KW-1133">Transmembrane helix</keyword>
<feature type="chain" id="PRO_5022104507" evidence="12">
    <location>
        <begin position="17"/>
        <end position="930"/>
    </location>
</feature>
<dbReference type="GO" id="GO:0046872">
    <property type="term" value="F:metal ion binding"/>
    <property type="evidence" value="ECO:0007669"/>
    <property type="project" value="UniProtKB-KW"/>
</dbReference>
<evidence type="ECO:0000256" key="3">
    <source>
        <dbReference type="ARBA" id="ARBA00022692"/>
    </source>
</evidence>
<dbReference type="PRINTS" id="PR00119">
    <property type="entry name" value="CATATPASE"/>
</dbReference>
<dbReference type="Proteomes" id="UP000319801">
    <property type="component" value="Unassembled WGS sequence"/>
</dbReference>
<dbReference type="SUPFAM" id="SSF81653">
    <property type="entry name" value="Calcium ATPase, transduction domain A"/>
    <property type="match status" value="1"/>
</dbReference>
<dbReference type="InterPro" id="IPR006544">
    <property type="entry name" value="P-type_TPase_V"/>
</dbReference>
<dbReference type="GO" id="GO:0031902">
    <property type="term" value="C:late endosome membrane"/>
    <property type="evidence" value="ECO:0007669"/>
    <property type="project" value="TreeGrafter"/>
</dbReference>
<dbReference type="InterPro" id="IPR059000">
    <property type="entry name" value="ATPase_P-type_domA"/>
</dbReference>
<dbReference type="SUPFAM" id="SSF81665">
    <property type="entry name" value="Calcium ATPase, transmembrane domain M"/>
    <property type="match status" value="1"/>
</dbReference>
<dbReference type="Pfam" id="PF12409">
    <property type="entry name" value="P5-ATPase"/>
    <property type="match status" value="1"/>
</dbReference>
<dbReference type="InterPro" id="IPR018303">
    <property type="entry name" value="ATPase_P-typ_P_site"/>
</dbReference>
<feature type="transmembrane region" description="Helical" evidence="11">
    <location>
        <begin position="702"/>
        <end position="720"/>
    </location>
</feature>
<dbReference type="Gene3D" id="1.20.1110.10">
    <property type="entry name" value="Calcium-transporting ATPase, transmembrane domain"/>
    <property type="match status" value="1"/>
</dbReference>
<evidence type="ECO:0000259" key="14">
    <source>
        <dbReference type="Pfam" id="PF12409"/>
    </source>
</evidence>
<feature type="transmembrane region" description="Helical" evidence="11">
    <location>
        <begin position="275"/>
        <end position="295"/>
    </location>
</feature>
<feature type="transmembrane region" description="Helical" evidence="11">
    <location>
        <begin position="789"/>
        <end position="808"/>
    </location>
</feature>
<dbReference type="PANTHER" id="PTHR45630:SF2">
    <property type="entry name" value="POLYAMINE-TRANSPORTING ATPASE 13A2"/>
    <property type="match status" value="1"/>
</dbReference>
<dbReference type="PROSITE" id="PS00154">
    <property type="entry name" value="ATPASE_E1_E2"/>
    <property type="match status" value="1"/>
</dbReference>
<comment type="similarity">
    <text evidence="2">Belongs to the cation transport ATPase (P-type) (TC 3.A.3) family. Type V subfamily.</text>
</comment>
<dbReference type="Pfam" id="PF13246">
    <property type="entry name" value="Cation_ATPase"/>
    <property type="match status" value="1"/>
</dbReference>
<dbReference type="OrthoDB" id="48943at2759"/>
<dbReference type="AlphaFoldDB" id="A0A556V189"/>
<keyword evidence="12" id="KW-0732">Signal</keyword>
<evidence type="ECO:0000256" key="5">
    <source>
        <dbReference type="ARBA" id="ARBA00022741"/>
    </source>
</evidence>
<dbReference type="Pfam" id="PF00122">
    <property type="entry name" value="E1-E2_ATPase"/>
    <property type="match status" value="1"/>
</dbReference>
<evidence type="ECO:0000256" key="4">
    <source>
        <dbReference type="ARBA" id="ARBA00022723"/>
    </source>
</evidence>
<keyword evidence="16" id="KW-1185">Reference proteome</keyword>
<feature type="signal peptide" evidence="12">
    <location>
        <begin position="1"/>
        <end position="16"/>
    </location>
</feature>
<evidence type="ECO:0000259" key="13">
    <source>
        <dbReference type="Pfam" id="PF00122"/>
    </source>
</evidence>
<dbReference type="FunFam" id="1.20.1110.10:FF:000023">
    <property type="entry name" value="Cation-transporting ATPase"/>
    <property type="match status" value="1"/>
</dbReference>
<dbReference type="SUPFAM" id="SSF56784">
    <property type="entry name" value="HAD-like"/>
    <property type="match status" value="1"/>
</dbReference>
<evidence type="ECO:0000256" key="7">
    <source>
        <dbReference type="ARBA" id="ARBA00022842"/>
    </source>
</evidence>
<proteinExistence type="inferred from homology"/>
<reference evidence="15 16" key="1">
    <citation type="journal article" date="2019" name="Genome Biol. Evol.">
        <title>Whole-Genome Sequencing of the Giant Devil Catfish, Bagarius yarrelli.</title>
        <authorList>
            <person name="Jiang W."/>
            <person name="Lv Y."/>
            <person name="Cheng L."/>
            <person name="Yang K."/>
            <person name="Chao B."/>
            <person name="Wang X."/>
            <person name="Li Y."/>
            <person name="Pan X."/>
            <person name="You X."/>
            <person name="Zhang Y."/>
            <person name="Yang J."/>
            <person name="Li J."/>
            <person name="Zhang X."/>
            <person name="Liu S."/>
            <person name="Sun C."/>
            <person name="Yang J."/>
            <person name="Shi Q."/>
        </authorList>
    </citation>
    <scope>NUCLEOTIDE SEQUENCE [LARGE SCALE GENOMIC DNA]</scope>
    <source>
        <strain evidence="15">JWS20170419001</strain>
        <tissue evidence="15">Muscle</tissue>
    </source>
</reference>
<dbReference type="InterPro" id="IPR008250">
    <property type="entry name" value="ATPase_P-typ_transduc_dom_A_sf"/>
</dbReference>
<sequence>MLLLLFRWRPRLSVLARCSSCPIPMADILLLRDGHGQQIVIQVQTEEIEEGSLVFTGGELDETECRDNIQLHKDEKILLRYYVFEGMRYVWIPKKGAFCKVRRQIFGDNIIVVPVKSYLQLLFEEQSNTLRSMAQLIVNVTVRRATGEEECVSSEELVPGDCVVIPAEGLHLPCDAALLAGECMVNESMLTGETIPIMKTALPVSEIKYSPEAQRRHTLFCGTQIIQAKGGSPSGKGAIAVVTNTGFFTAKGDLISSILYPQPVNFSFYADSMKFLLFLGILALIGTVYSIVILLRSNTTWVQLVFRSLDIITIVVPPALPAALTTGTIYAQRRLKKNGVFCISPPRINVCGKISILCFDKTGTLTEEGLDVWGVKEASRNSAGFHELVPDPCLLSPGPMLWALASCHSVALLGDQLIGDPLELKMIESTGWKLEEPTNDPGTSVNFGRHRVLAVMKPPASELLPEGISTSQPVAIVRRFPFSSSLQRMSVVTVGSGGASAYCFLKGAPEMVASHCVKESVPSQFTNTLREFVSEGFRVIALAFKELDGQTDLSSIERVNVEADLQFLGLLVMKNQVKPESPGVIKILRQALIRPVMVTGDNILTALNVARACEMMSSHEQIIYVHASPPTANSMAMLRFHQGEGAHAALSTQETMDNLEQGLYQNRIKYHLAINGKSFAALCDYFPEQLPKVKTNLGDLQFLFFDLALVTVLAIVMGRGGPSDKLHPQRPPANLLSLPVLSALLLHTILLILGQVAALLITKSQEWYIPLNSTLSGAENLPNMENASVFALSGFQYIIMCIVVTKGYPYKKPLYKNVVFLFVLLVLFAVMLVLILVPNTVFQKILKLYSINDMKYNLLLVALAALNFFICFFLEVLIDTCVPNCLRSLRGKRDSKKQYKRLDAQLAETLSWPPLDQMLYPSQCSVIGVS</sequence>
<dbReference type="Gene3D" id="3.40.1110.10">
    <property type="entry name" value="Calcium-transporting ATPase, cytoplasmic domain N"/>
    <property type="match status" value="1"/>
</dbReference>
<evidence type="ECO:0000256" key="10">
    <source>
        <dbReference type="ARBA" id="ARBA00023136"/>
    </source>
</evidence>
<dbReference type="SUPFAM" id="SSF81660">
    <property type="entry name" value="Metal cation-transporting ATPase, ATP-binding domain N"/>
    <property type="match status" value="1"/>
</dbReference>
<feature type="transmembrane region" description="Helical" evidence="11">
    <location>
        <begin position="814"/>
        <end position="837"/>
    </location>
</feature>
<keyword evidence="8" id="KW-1278">Translocase</keyword>
<keyword evidence="10 11" id="KW-0472">Membrane</keyword>
<dbReference type="InterPro" id="IPR047819">
    <property type="entry name" value="P5A-ATPase_N"/>
</dbReference>
<dbReference type="Gene3D" id="3.40.50.1000">
    <property type="entry name" value="HAD superfamily/HAD-like"/>
    <property type="match status" value="1"/>
</dbReference>
<feature type="transmembrane region" description="Helical" evidence="11">
    <location>
        <begin position="740"/>
        <end position="761"/>
    </location>
</feature>
<evidence type="ECO:0000313" key="15">
    <source>
        <dbReference type="EMBL" id="TSR39560.1"/>
    </source>
</evidence>
<evidence type="ECO:0000256" key="2">
    <source>
        <dbReference type="ARBA" id="ARBA00006000"/>
    </source>
</evidence>
<name>A0A556V189_BAGYA</name>
<evidence type="ECO:0000256" key="8">
    <source>
        <dbReference type="ARBA" id="ARBA00022967"/>
    </source>
</evidence>
<keyword evidence="6" id="KW-0067">ATP-binding</keyword>
<evidence type="ECO:0000256" key="1">
    <source>
        <dbReference type="ARBA" id="ARBA00004141"/>
    </source>
</evidence>
<dbReference type="GO" id="GO:0015203">
    <property type="term" value="F:polyamine transmembrane transporter activity"/>
    <property type="evidence" value="ECO:0007669"/>
    <property type="project" value="TreeGrafter"/>
</dbReference>
<feature type="domain" description="P5B-type ATPase N-terminal" evidence="14">
    <location>
        <begin position="1"/>
        <end position="91"/>
    </location>
</feature>
<dbReference type="Gene3D" id="2.70.150.10">
    <property type="entry name" value="Calcium-transporting ATPase, cytoplasmic transduction domain A"/>
    <property type="match status" value="1"/>
</dbReference>
<feature type="transmembrane region" description="Helical" evidence="11">
    <location>
        <begin position="311"/>
        <end position="331"/>
    </location>
</feature>
<comment type="caution">
    <text evidence="15">The sequence shown here is derived from an EMBL/GenBank/DDBJ whole genome shotgun (WGS) entry which is preliminary data.</text>
</comment>
<keyword evidence="5" id="KW-0547">Nucleotide-binding</keyword>
<keyword evidence="7" id="KW-0460">Magnesium</keyword>
<protein>
    <submittedName>
        <fullName evidence="15">Cation-transporting ATPase 13A2</fullName>
    </submittedName>
</protein>
<dbReference type="InterPro" id="IPR023298">
    <property type="entry name" value="ATPase_P-typ_TM_dom_sf"/>
</dbReference>
<dbReference type="GO" id="GO:0019829">
    <property type="term" value="F:ATPase-coupled monoatomic cation transmembrane transporter activity"/>
    <property type="evidence" value="ECO:0007669"/>
    <property type="project" value="TreeGrafter"/>
</dbReference>
<evidence type="ECO:0000256" key="9">
    <source>
        <dbReference type="ARBA" id="ARBA00022989"/>
    </source>
</evidence>
<accession>A0A556V189</accession>
<dbReference type="GO" id="GO:0005524">
    <property type="term" value="F:ATP binding"/>
    <property type="evidence" value="ECO:0007669"/>
    <property type="project" value="UniProtKB-KW"/>
</dbReference>
<gene>
    <name evidence="15" type="ORF">Baya_11687</name>
</gene>
<dbReference type="GO" id="GO:0140358">
    <property type="term" value="F:P-type transmembrane transporter activity"/>
    <property type="evidence" value="ECO:0007669"/>
    <property type="project" value="InterPro"/>
</dbReference>
<organism evidence="15 16">
    <name type="scientific">Bagarius yarrelli</name>
    <name type="common">Goonch</name>
    <name type="synonym">Bagrus yarrelli</name>
    <dbReference type="NCBI Taxonomy" id="175774"/>
    <lineage>
        <taxon>Eukaryota</taxon>
        <taxon>Metazoa</taxon>
        <taxon>Chordata</taxon>
        <taxon>Craniata</taxon>
        <taxon>Vertebrata</taxon>
        <taxon>Euteleostomi</taxon>
        <taxon>Actinopterygii</taxon>
        <taxon>Neopterygii</taxon>
        <taxon>Teleostei</taxon>
        <taxon>Ostariophysi</taxon>
        <taxon>Siluriformes</taxon>
        <taxon>Sisoridae</taxon>
        <taxon>Sisorinae</taxon>
        <taxon>Bagarius</taxon>
    </lineage>
</organism>
<evidence type="ECO:0000313" key="16">
    <source>
        <dbReference type="Proteomes" id="UP000319801"/>
    </source>
</evidence>
<dbReference type="GO" id="GO:0016243">
    <property type="term" value="P:regulation of autophagosome size"/>
    <property type="evidence" value="ECO:0007669"/>
    <property type="project" value="TreeGrafter"/>
</dbReference>
<dbReference type="GO" id="GO:0010821">
    <property type="term" value="P:regulation of mitochondrion organization"/>
    <property type="evidence" value="ECO:0007669"/>
    <property type="project" value="TreeGrafter"/>
</dbReference>
<dbReference type="EMBL" id="VCAZ01000093">
    <property type="protein sequence ID" value="TSR39560.1"/>
    <property type="molecule type" value="Genomic_DNA"/>
</dbReference>
<dbReference type="InterPro" id="IPR023299">
    <property type="entry name" value="ATPase_P-typ_cyto_dom_N"/>
</dbReference>
<keyword evidence="3 11" id="KW-0812">Transmembrane</keyword>
<dbReference type="InterPro" id="IPR036412">
    <property type="entry name" value="HAD-like_sf"/>
</dbReference>
<keyword evidence="4" id="KW-0479">Metal-binding</keyword>
<dbReference type="NCBIfam" id="TIGR01494">
    <property type="entry name" value="ATPase_P-type"/>
    <property type="match status" value="1"/>
</dbReference>
<feature type="transmembrane region" description="Helical" evidence="11">
    <location>
        <begin position="858"/>
        <end position="878"/>
    </location>
</feature>
<dbReference type="GO" id="GO:0061909">
    <property type="term" value="P:autophagosome-lysosome fusion"/>
    <property type="evidence" value="ECO:0007669"/>
    <property type="project" value="TreeGrafter"/>
</dbReference>
<dbReference type="GO" id="GO:0016887">
    <property type="term" value="F:ATP hydrolysis activity"/>
    <property type="evidence" value="ECO:0007669"/>
    <property type="project" value="InterPro"/>
</dbReference>
<dbReference type="GO" id="GO:0006874">
    <property type="term" value="P:intracellular calcium ion homeostasis"/>
    <property type="evidence" value="ECO:0007669"/>
    <property type="project" value="TreeGrafter"/>
</dbReference>
<evidence type="ECO:0000256" key="12">
    <source>
        <dbReference type="SAM" id="SignalP"/>
    </source>
</evidence>
<feature type="domain" description="P-type ATPase A" evidence="13">
    <location>
        <begin position="139"/>
        <end position="257"/>
    </location>
</feature>
<evidence type="ECO:0000256" key="6">
    <source>
        <dbReference type="ARBA" id="ARBA00022840"/>
    </source>
</evidence>
<dbReference type="PANTHER" id="PTHR45630">
    <property type="entry name" value="CATION-TRANSPORTING ATPASE-RELATED"/>
    <property type="match status" value="1"/>
</dbReference>
<dbReference type="InterPro" id="IPR023214">
    <property type="entry name" value="HAD_sf"/>
</dbReference>